<feature type="active site" description="Nucleophile" evidence="17">
    <location>
        <position position="84"/>
    </location>
</feature>
<evidence type="ECO:0000256" key="5">
    <source>
        <dbReference type="ARBA" id="ARBA00016320"/>
    </source>
</evidence>
<dbReference type="PROSITE" id="PS51273">
    <property type="entry name" value="GATASE_TYPE_1"/>
    <property type="match status" value="1"/>
</dbReference>
<sequence>MNRRPQVVLFDYGSGNVHSAAKALALAGAEVVQTSDARVAAEARAVVVPGVGAYAACMEQLEAVGGAEMIRLRYALGGATLGICVGHQVMFGAGLEHGLRAPGVGVWGGEVAQLESPRLPHMGWNTLLSEPDSWWAEAVGDARVYFVHSYAALTAEGVPAGADVAWTEHQGHRFVSAVRDGSFTTTQFHPEKSGPVGIEVLRRWVAETA</sequence>
<evidence type="ECO:0000259" key="18">
    <source>
        <dbReference type="Pfam" id="PF00117"/>
    </source>
</evidence>
<dbReference type="GO" id="GO:0000107">
    <property type="term" value="F:imidazoleglycerol-phosphate synthase activity"/>
    <property type="evidence" value="ECO:0007669"/>
    <property type="project" value="TreeGrafter"/>
</dbReference>
<evidence type="ECO:0000256" key="13">
    <source>
        <dbReference type="ARBA" id="ARBA00031411"/>
    </source>
</evidence>
<keyword evidence="8" id="KW-0315">Glutamine amidotransferase</keyword>
<evidence type="ECO:0000256" key="1">
    <source>
        <dbReference type="ARBA" id="ARBA00005091"/>
    </source>
</evidence>
<dbReference type="EC" id="4.3.2.10" evidence="3"/>
<evidence type="ECO:0000256" key="15">
    <source>
        <dbReference type="ARBA" id="ARBA00047838"/>
    </source>
</evidence>
<comment type="catalytic activity">
    <reaction evidence="15">
        <text>5-[(5-phospho-1-deoxy-D-ribulos-1-ylimino)methylamino]-1-(5-phospho-beta-D-ribosyl)imidazole-4-carboxamide + L-glutamine = D-erythro-1-(imidazol-4-yl)glycerol 3-phosphate + 5-amino-1-(5-phospho-beta-D-ribosyl)imidazole-4-carboxamide + L-glutamate + H(+)</text>
        <dbReference type="Rhea" id="RHEA:24793"/>
        <dbReference type="ChEBI" id="CHEBI:15378"/>
        <dbReference type="ChEBI" id="CHEBI:29985"/>
        <dbReference type="ChEBI" id="CHEBI:58278"/>
        <dbReference type="ChEBI" id="CHEBI:58359"/>
        <dbReference type="ChEBI" id="CHEBI:58475"/>
        <dbReference type="ChEBI" id="CHEBI:58525"/>
        <dbReference type="EC" id="4.3.2.10"/>
    </reaction>
</comment>
<dbReference type="AlphaFoldDB" id="A0A255E555"/>
<evidence type="ECO:0000256" key="16">
    <source>
        <dbReference type="ARBA" id="ARBA00049534"/>
    </source>
</evidence>
<dbReference type="GO" id="GO:0000105">
    <property type="term" value="P:L-histidine biosynthetic process"/>
    <property type="evidence" value="ECO:0007669"/>
    <property type="project" value="UniProtKB-UniPathway"/>
</dbReference>
<evidence type="ECO:0000256" key="9">
    <source>
        <dbReference type="ARBA" id="ARBA00023102"/>
    </source>
</evidence>
<evidence type="ECO:0000256" key="12">
    <source>
        <dbReference type="ARBA" id="ARBA00030129"/>
    </source>
</evidence>
<reference evidence="19 20" key="1">
    <citation type="submission" date="2017-07" db="EMBL/GenBank/DDBJ databases">
        <title>Draft whole genome sequences of clinical Proprionibacteriaceae strains.</title>
        <authorList>
            <person name="Bernier A.-M."/>
            <person name="Bernard K."/>
            <person name="Domingo M.-C."/>
        </authorList>
    </citation>
    <scope>NUCLEOTIDE SEQUENCE [LARGE SCALE GENOMIC DNA]</scope>
    <source>
        <strain evidence="19 20">NML 160184</strain>
    </source>
</reference>
<evidence type="ECO:0000256" key="8">
    <source>
        <dbReference type="ARBA" id="ARBA00022962"/>
    </source>
</evidence>
<evidence type="ECO:0000256" key="2">
    <source>
        <dbReference type="ARBA" id="ARBA00011152"/>
    </source>
</evidence>
<evidence type="ECO:0000256" key="6">
    <source>
        <dbReference type="ARBA" id="ARBA00022605"/>
    </source>
</evidence>
<dbReference type="InterPro" id="IPR029062">
    <property type="entry name" value="Class_I_gatase-like"/>
</dbReference>
<accession>A0A255E555</accession>
<keyword evidence="7" id="KW-0378">Hydrolase</keyword>
<organism evidence="19 20">
    <name type="scientific">Parenemella sanctibonifatiensis</name>
    <dbReference type="NCBI Taxonomy" id="2016505"/>
    <lineage>
        <taxon>Bacteria</taxon>
        <taxon>Bacillati</taxon>
        <taxon>Actinomycetota</taxon>
        <taxon>Actinomycetes</taxon>
        <taxon>Propionibacteriales</taxon>
        <taxon>Propionibacteriaceae</taxon>
        <taxon>Parenemella</taxon>
    </lineage>
</organism>
<feature type="domain" description="Glutamine amidotransferase" evidence="18">
    <location>
        <begin position="8"/>
        <end position="203"/>
    </location>
</feature>
<feature type="active site" evidence="17">
    <location>
        <position position="189"/>
    </location>
</feature>
<dbReference type="NCBIfam" id="TIGR01855">
    <property type="entry name" value="IMP_synth_hisH"/>
    <property type="match status" value="1"/>
</dbReference>
<dbReference type="GO" id="GO:0004359">
    <property type="term" value="F:glutaminase activity"/>
    <property type="evidence" value="ECO:0007669"/>
    <property type="project" value="UniProtKB-EC"/>
</dbReference>
<dbReference type="PIRSF" id="PIRSF000495">
    <property type="entry name" value="Amidotransf_hisH"/>
    <property type="match status" value="1"/>
</dbReference>
<comment type="caution">
    <text evidence="19">The sequence shown here is derived from an EMBL/GenBank/DDBJ whole genome shotgun (WGS) entry which is preliminary data.</text>
</comment>
<protein>
    <recommendedName>
        <fullName evidence="5">Imidazole glycerol phosphate synthase subunit HisH</fullName>
        <ecNumber evidence="4">3.5.1.2</ecNumber>
        <ecNumber evidence="3">4.3.2.10</ecNumber>
    </recommendedName>
    <alternativeName>
        <fullName evidence="12">IGP synthase glutaminase subunit</fullName>
    </alternativeName>
    <alternativeName>
        <fullName evidence="13">IGP synthase subunit HisH</fullName>
    </alternativeName>
    <alternativeName>
        <fullName evidence="14">ImGP synthase subunit HisH</fullName>
    </alternativeName>
</protein>
<comment type="catalytic activity">
    <reaction evidence="16">
        <text>L-glutamine + H2O = L-glutamate + NH4(+)</text>
        <dbReference type="Rhea" id="RHEA:15889"/>
        <dbReference type="ChEBI" id="CHEBI:15377"/>
        <dbReference type="ChEBI" id="CHEBI:28938"/>
        <dbReference type="ChEBI" id="CHEBI:29985"/>
        <dbReference type="ChEBI" id="CHEBI:58359"/>
        <dbReference type="EC" id="3.5.1.2"/>
    </reaction>
</comment>
<proteinExistence type="predicted"/>
<dbReference type="SUPFAM" id="SSF52317">
    <property type="entry name" value="Class I glutamine amidotransferase-like"/>
    <property type="match status" value="1"/>
</dbReference>
<gene>
    <name evidence="19" type="primary">hisH</name>
    <name evidence="19" type="ORF">CGZ92_09480</name>
</gene>
<keyword evidence="9" id="KW-0368">Histidine biosynthesis</keyword>
<evidence type="ECO:0000313" key="19">
    <source>
        <dbReference type="EMBL" id="OYN86689.1"/>
    </source>
</evidence>
<evidence type="ECO:0000256" key="10">
    <source>
        <dbReference type="ARBA" id="ARBA00023239"/>
    </source>
</evidence>
<comment type="function">
    <text evidence="11">IGPS catalyzes the conversion of PRFAR and glutamine to IGP, AICAR and glutamate. The HisH subunit catalyzes the hydrolysis of glutamine to glutamate and ammonia as part of the synthesis of IGP and AICAR. The resulting ammonia molecule is channeled to the active site of HisF.</text>
</comment>
<dbReference type="Gene3D" id="3.40.50.880">
    <property type="match status" value="1"/>
</dbReference>
<dbReference type="InterPro" id="IPR017926">
    <property type="entry name" value="GATASE"/>
</dbReference>
<dbReference type="UniPathway" id="UPA00031">
    <property type="reaction ID" value="UER00010"/>
</dbReference>
<dbReference type="InterPro" id="IPR010139">
    <property type="entry name" value="Imidazole-glycPsynth_HisH"/>
</dbReference>
<dbReference type="PANTHER" id="PTHR42701:SF1">
    <property type="entry name" value="IMIDAZOLE GLYCEROL PHOSPHATE SYNTHASE SUBUNIT HISH"/>
    <property type="match status" value="1"/>
</dbReference>
<dbReference type="Proteomes" id="UP000216533">
    <property type="component" value="Unassembled WGS sequence"/>
</dbReference>
<evidence type="ECO:0000256" key="7">
    <source>
        <dbReference type="ARBA" id="ARBA00022801"/>
    </source>
</evidence>
<feature type="active site" evidence="17">
    <location>
        <position position="191"/>
    </location>
</feature>
<name>A0A255E555_9ACTN</name>
<dbReference type="PANTHER" id="PTHR42701">
    <property type="entry name" value="IMIDAZOLE GLYCEROL PHOSPHATE SYNTHASE SUBUNIT HISH"/>
    <property type="match status" value="1"/>
</dbReference>
<evidence type="ECO:0000256" key="11">
    <source>
        <dbReference type="ARBA" id="ARBA00025299"/>
    </source>
</evidence>
<keyword evidence="6" id="KW-0028">Amino-acid biosynthesis</keyword>
<dbReference type="EMBL" id="NMVI01000018">
    <property type="protein sequence ID" value="OYN86689.1"/>
    <property type="molecule type" value="Genomic_DNA"/>
</dbReference>
<evidence type="ECO:0000313" key="20">
    <source>
        <dbReference type="Proteomes" id="UP000216533"/>
    </source>
</evidence>
<evidence type="ECO:0000256" key="4">
    <source>
        <dbReference type="ARBA" id="ARBA00012918"/>
    </source>
</evidence>
<evidence type="ECO:0000256" key="3">
    <source>
        <dbReference type="ARBA" id="ARBA00012809"/>
    </source>
</evidence>
<dbReference type="GO" id="GO:0016829">
    <property type="term" value="F:lyase activity"/>
    <property type="evidence" value="ECO:0007669"/>
    <property type="project" value="UniProtKB-KW"/>
</dbReference>
<comment type="subunit">
    <text evidence="2">Heterodimer of HisH and HisF.</text>
</comment>
<evidence type="ECO:0000256" key="14">
    <source>
        <dbReference type="ARBA" id="ARBA00032399"/>
    </source>
</evidence>
<keyword evidence="10" id="KW-0456">Lyase</keyword>
<dbReference type="Pfam" id="PF00117">
    <property type="entry name" value="GATase"/>
    <property type="match status" value="1"/>
</dbReference>
<comment type="pathway">
    <text evidence="1">Amino-acid biosynthesis; L-histidine biosynthesis; L-histidine from 5-phospho-alpha-D-ribose 1-diphosphate: step 5/9.</text>
</comment>
<evidence type="ECO:0000256" key="17">
    <source>
        <dbReference type="PIRSR" id="PIRSR000495-1"/>
    </source>
</evidence>
<dbReference type="EC" id="3.5.1.2" evidence="4"/>